<feature type="compositionally biased region" description="Polar residues" evidence="8">
    <location>
        <begin position="998"/>
        <end position="1007"/>
    </location>
</feature>
<evidence type="ECO:0000256" key="4">
    <source>
        <dbReference type="ARBA" id="ARBA00022443"/>
    </source>
</evidence>
<evidence type="ECO:0000256" key="6">
    <source>
        <dbReference type="ARBA" id="ARBA00023136"/>
    </source>
</evidence>
<dbReference type="GO" id="GO:0030674">
    <property type="term" value="F:protein-macromolecule adaptor activity"/>
    <property type="evidence" value="ECO:0007669"/>
    <property type="project" value="InterPro"/>
</dbReference>
<feature type="compositionally biased region" description="Basic and acidic residues" evidence="8">
    <location>
        <begin position="615"/>
        <end position="641"/>
    </location>
</feature>
<evidence type="ECO:0000256" key="1">
    <source>
        <dbReference type="ARBA" id="ARBA00004236"/>
    </source>
</evidence>
<feature type="compositionally biased region" description="Polar residues" evidence="8">
    <location>
        <begin position="1058"/>
        <end position="1070"/>
    </location>
</feature>
<dbReference type="Pfam" id="PF03983">
    <property type="entry name" value="SHD1"/>
    <property type="match status" value="1"/>
</dbReference>
<dbReference type="FunFam" id="2.30.30.700:FF:000001">
    <property type="entry name" value="Actin cytoskeleton-regulatory complex protein SLA1"/>
    <property type="match status" value="1"/>
</dbReference>
<comment type="caution">
    <text evidence="10">The sequence shown here is derived from an EMBL/GenBank/DDBJ whole genome shotgun (WGS) entry which is preliminary data.</text>
</comment>
<feature type="compositionally biased region" description="Polar residues" evidence="8">
    <location>
        <begin position="1083"/>
        <end position="1093"/>
    </location>
</feature>
<feature type="compositionally biased region" description="Low complexity" evidence="8">
    <location>
        <begin position="977"/>
        <end position="993"/>
    </location>
</feature>
<feature type="region of interest" description="Disordered" evidence="8">
    <location>
        <begin position="614"/>
        <end position="645"/>
    </location>
</feature>
<evidence type="ECO:0000313" key="11">
    <source>
        <dbReference type="Proteomes" id="UP000799441"/>
    </source>
</evidence>
<feature type="region of interest" description="Disordered" evidence="8">
    <location>
        <begin position="139"/>
        <end position="297"/>
    </location>
</feature>
<dbReference type="AlphaFoldDB" id="A0A9P4Q4B7"/>
<evidence type="ECO:0000256" key="3">
    <source>
        <dbReference type="ARBA" id="ARBA00020357"/>
    </source>
</evidence>
<evidence type="ECO:0000256" key="7">
    <source>
        <dbReference type="PROSITE-ProRule" id="PRU00192"/>
    </source>
</evidence>
<dbReference type="GO" id="GO:0030833">
    <property type="term" value="P:regulation of actin filament polymerization"/>
    <property type="evidence" value="ECO:0007669"/>
    <property type="project" value="TreeGrafter"/>
</dbReference>
<dbReference type="SUPFAM" id="SSF50044">
    <property type="entry name" value="SH3-domain"/>
    <property type="match status" value="3"/>
</dbReference>
<sequence>MAFLGVFHALYDYVPQSHEELAIKDGDLLLKLPDDDDDGQWIRVKLKAKSDDEEEPEGLVPANYVEEAAVLYKAKALYDYERQTEEELSFEEGKFVEVYDITDEDWTLVGDRATGTYGFAPAIYIEKVAVGANGVAPTRELAPPPMPTRPQMPAEPTSLPPSSGYGPIPGEVDYVAPQQSPTSPSNPASALASIIAQRTGGSAPAAASQREVNSPPLPTRPQQQYDEPYYEEEPEPPPKPARPQSQAIPPPIAPPLPTQSLSYSPREPQLSPGVMTSSPHNREVARSQAVPAYDDDAQLRSPGGFHLYNVHEMVSHMGKNRKMGCTLGINLAVGIITLSPEKSRDGPTQEWTADKLTHYSIEGKHVFMNLVRPSKDLDLHAGAKDTAKEIVSMLGELAGAVRAGSQGLSEIMGASRGGQRIGKMLYEFMAQGEDEVTVAVGDEVIVVDSEKSDEWWQVKRVKNGKEGVVPSSYVELTGTIGTTGGSAVPGYTTAKDRVEENRKEEERLAKQAAKSSVPDRSTSLHARTSSRQNGSRSERSSATESSKTKSKPRQEKIRTWTDRTGTFKVDAEFVGLRDGKIHLHKINGVKIAVPVTKMSVEDLEFVEKATGQSLDEDKPLSDIKRKSTLKAKESRSSDRAQKSGASVQKDDGYDWFDFFLQVGCNPQICERYAHAFSRDQMSPEILPEVNEQLLRTLGLKEGDILRVMKFLDAKYDRKHAPTAIPAAATGDDTDQIEPANGGGLFSGPTGALRNNTRKGRPAPAVATSDTVSADALRSGTASPAVRSPSSEAPVAKAPERSAVAATGFDDDAWDVRPSKTATAQPTPVAEPPRPIEPPKPRINDDIASLSITSPPLQPTPSAPAPAPPPTLTQTPTAPPQISNPPLQESQQLQGANAEIFNKIASLAPARQRPQPPPQTMNNQGLAPPPRAASAPGFNPQQNGFGQPPLHQQLTGVQYPPQTGFGGSSNLMMPQSTGFPNQQPQQFSGGFQPGLSAFSGPQQSANNLQGLQTNFPSLVPQSTGFGAQQYQQQLAQQRLQNQQTGFGMQAPQQQYLGGQPTGFANGQQTGSPFADPPRQPFQPAPSNLQSSFMPQPTGYGAQQPGFQYSVPTGAQNGTFGQQAPQLPPQQTGGVFGPGAPTGMSHPPAAPLIAQKTGPAPPVRFGVQEQAPARPLTAQKTGADLRRATPQNPFGF</sequence>
<feature type="region of interest" description="Disordered" evidence="8">
    <location>
        <begin position="1058"/>
        <end position="1097"/>
    </location>
</feature>
<keyword evidence="4 7" id="KW-0728">SH3 domain</keyword>
<feature type="domain" description="SH3" evidence="9">
    <location>
        <begin position="417"/>
        <end position="479"/>
    </location>
</feature>
<name>A0A9P4Q4B7_9PEZI</name>
<feature type="compositionally biased region" description="Polar residues" evidence="8">
    <location>
        <begin position="883"/>
        <end position="894"/>
    </location>
</feature>
<dbReference type="PROSITE" id="PS50002">
    <property type="entry name" value="SH3"/>
    <property type="match status" value="2"/>
</dbReference>
<dbReference type="Gene3D" id="1.10.150.50">
    <property type="entry name" value="Transcription Factor, Ets-1"/>
    <property type="match status" value="1"/>
</dbReference>
<feature type="compositionally biased region" description="Pro residues" evidence="8">
    <location>
        <begin position="248"/>
        <end position="257"/>
    </location>
</feature>
<dbReference type="GO" id="GO:0042802">
    <property type="term" value="F:identical protein binding"/>
    <property type="evidence" value="ECO:0007669"/>
    <property type="project" value="InterPro"/>
</dbReference>
<protein>
    <recommendedName>
        <fullName evidence="3">Actin cytoskeleton-regulatory complex protein SLA1</fullName>
    </recommendedName>
</protein>
<dbReference type="Pfam" id="PF24081">
    <property type="entry name" value="PH_SLA1"/>
    <property type="match status" value="1"/>
</dbReference>
<feature type="compositionally biased region" description="Pro residues" evidence="8">
    <location>
        <begin position="1073"/>
        <end position="1082"/>
    </location>
</feature>
<dbReference type="InterPro" id="IPR036028">
    <property type="entry name" value="SH3-like_dom_sf"/>
</dbReference>
<evidence type="ECO:0000256" key="2">
    <source>
        <dbReference type="ARBA" id="ARBA00007948"/>
    </source>
</evidence>
<accession>A0A9P4Q4B7</accession>
<dbReference type="Gene3D" id="2.30.30.700">
    <property type="entry name" value="SLA1 homology domain 1"/>
    <property type="match status" value="1"/>
</dbReference>
<feature type="region of interest" description="Disordered" evidence="8">
    <location>
        <begin position="739"/>
        <end position="1007"/>
    </location>
</feature>
<dbReference type="InterPro" id="IPR007131">
    <property type="entry name" value="SHD1"/>
</dbReference>
<feature type="region of interest" description="Disordered" evidence="8">
    <location>
        <begin position="481"/>
        <end position="559"/>
    </location>
</feature>
<dbReference type="GO" id="GO:0005634">
    <property type="term" value="C:nucleus"/>
    <property type="evidence" value="ECO:0007669"/>
    <property type="project" value="TreeGrafter"/>
</dbReference>
<evidence type="ECO:0000259" key="9">
    <source>
        <dbReference type="PROSITE" id="PS50002"/>
    </source>
</evidence>
<feature type="compositionally biased region" description="Pro residues" evidence="8">
    <location>
        <begin position="855"/>
        <end position="882"/>
    </location>
</feature>
<feature type="domain" description="SH3" evidence="9">
    <location>
        <begin position="69"/>
        <end position="130"/>
    </location>
</feature>
<keyword evidence="6" id="KW-0472">Membrane</keyword>
<evidence type="ECO:0000256" key="8">
    <source>
        <dbReference type="SAM" id="MobiDB-lite"/>
    </source>
</evidence>
<dbReference type="InterPro" id="IPR013761">
    <property type="entry name" value="SAM/pointed_sf"/>
</dbReference>
<keyword evidence="5" id="KW-1003">Cell membrane</keyword>
<comment type="subcellular location">
    <subcellularLocation>
        <location evidence="1">Cell membrane</location>
    </subcellularLocation>
</comment>
<feature type="compositionally biased region" description="Polar residues" evidence="8">
    <location>
        <begin position="177"/>
        <end position="188"/>
    </location>
</feature>
<feature type="compositionally biased region" description="Polar residues" evidence="8">
    <location>
        <begin position="938"/>
        <end position="955"/>
    </location>
</feature>
<dbReference type="InterPro" id="IPR056996">
    <property type="entry name" value="PH_SLA1"/>
</dbReference>
<dbReference type="Pfam" id="PF00018">
    <property type="entry name" value="SH3_1"/>
    <property type="match status" value="2"/>
</dbReference>
<dbReference type="PANTHER" id="PTHR15735">
    <property type="entry name" value="FCH AND DOUBLE SH3 DOMAINS PROTEIN"/>
    <property type="match status" value="1"/>
</dbReference>
<dbReference type="Proteomes" id="UP000799441">
    <property type="component" value="Unassembled WGS sequence"/>
</dbReference>
<dbReference type="CDD" id="cd11775">
    <property type="entry name" value="SH3_Sla1p_3"/>
    <property type="match status" value="1"/>
</dbReference>
<proteinExistence type="inferred from homology"/>
<dbReference type="Gene3D" id="2.30.30.40">
    <property type="entry name" value="SH3 Domains"/>
    <property type="match status" value="3"/>
</dbReference>
<dbReference type="GO" id="GO:0008092">
    <property type="term" value="F:cytoskeletal protein binding"/>
    <property type="evidence" value="ECO:0007669"/>
    <property type="project" value="InterPro"/>
</dbReference>
<dbReference type="PRINTS" id="PR00452">
    <property type="entry name" value="SH3DOMAIN"/>
</dbReference>
<dbReference type="InterPro" id="IPR035821">
    <property type="entry name" value="Sla1_SH3_3"/>
</dbReference>
<dbReference type="EMBL" id="MU003829">
    <property type="protein sequence ID" value="KAF2718191.1"/>
    <property type="molecule type" value="Genomic_DNA"/>
</dbReference>
<comment type="similarity">
    <text evidence="2">Belongs to the SLA1 family.</text>
</comment>
<dbReference type="OrthoDB" id="26539at2759"/>
<dbReference type="InterPro" id="IPR001452">
    <property type="entry name" value="SH3_domain"/>
</dbReference>
<evidence type="ECO:0000256" key="5">
    <source>
        <dbReference type="ARBA" id="ARBA00022475"/>
    </source>
</evidence>
<feature type="compositionally biased region" description="Polar residues" evidence="8">
    <location>
        <begin position="518"/>
        <end position="534"/>
    </location>
</feature>
<feature type="region of interest" description="Disordered" evidence="8">
    <location>
        <begin position="1140"/>
        <end position="1194"/>
    </location>
</feature>
<organism evidence="10 11">
    <name type="scientific">Polychaeton citri CBS 116435</name>
    <dbReference type="NCBI Taxonomy" id="1314669"/>
    <lineage>
        <taxon>Eukaryota</taxon>
        <taxon>Fungi</taxon>
        <taxon>Dikarya</taxon>
        <taxon>Ascomycota</taxon>
        <taxon>Pezizomycotina</taxon>
        <taxon>Dothideomycetes</taxon>
        <taxon>Dothideomycetidae</taxon>
        <taxon>Capnodiales</taxon>
        <taxon>Capnodiaceae</taxon>
        <taxon>Polychaeton</taxon>
    </lineage>
</organism>
<evidence type="ECO:0000313" key="10">
    <source>
        <dbReference type="EMBL" id="KAF2718191.1"/>
    </source>
</evidence>
<reference evidence="10" key="1">
    <citation type="journal article" date="2020" name="Stud. Mycol.">
        <title>101 Dothideomycetes genomes: a test case for predicting lifestyles and emergence of pathogens.</title>
        <authorList>
            <person name="Haridas S."/>
            <person name="Albert R."/>
            <person name="Binder M."/>
            <person name="Bloem J."/>
            <person name="Labutti K."/>
            <person name="Salamov A."/>
            <person name="Andreopoulos B."/>
            <person name="Baker S."/>
            <person name="Barry K."/>
            <person name="Bills G."/>
            <person name="Bluhm B."/>
            <person name="Cannon C."/>
            <person name="Castanera R."/>
            <person name="Culley D."/>
            <person name="Daum C."/>
            <person name="Ezra D."/>
            <person name="Gonzalez J."/>
            <person name="Henrissat B."/>
            <person name="Kuo A."/>
            <person name="Liang C."/>
            <person name="Lipzen A."/>
            <person name="Lutzoni F."/>
            <person name="Magnuson J."/>
            <person name="Mondo S."/>
            <person name="Nolan M."/>
            <person name="Ohm R."/>
            <person name="Pangilinan J."/>
            <person name="Park H.-J."/>
            <person name="Ramirez L."/>
            <person name="Alfaro M."/>
            <person name="Sun H."/>
            <person name="Tritt A."/>
            <person name="Yoshinaga Y."/>
            <person name="Zwiers L.-H."/>
            <person name="Turgeon B."/>
            <person name="Goodwin S."/>
            <person name="Spatafora J."/>
            <person name="Crous P."/>
            <person name="Grigoriev I."/>
        </authorList>
    </citation>
    <scope>NUCLEOTIDE SEQUENCE</scope>
    <source>
        <strain evidence="10">CBS 116435</strain>
    </source>
</reference>
<dbReference type="SMART" id="SM00326">
    <property type="entry name" value="SH3"/>
    <property type="match status" value="3"/>
</dbReference>
<gene>
    <name evidence="10" type="ORF">K431DRAFT_287925</name>
</gene>
<keyword evidence="11" id="KW-1185">Reference proteome</keyword>
<feature type="compositionally biased region" description="Polar residues" evidence="8">
    <location>
        <begin position="967"/>
        <end position="976"/>
    </location>
</feature>
<dbReference type="Pfam" id="PF14604">
    <property type="entry name" value="SH3_9"/>
    <property type="match status" value="1"/>
</dbReference>
<feature type="compositionally biased region" description="Basic and acidic residues" evidence="8">
    <location>
        <begin position="494"/>
        <end position="509"/>
    </location>
</feature>
<dbReference type="PANTHER" id="PTHR15735:SF19">
    <property type="entry name" value="ACTIN CYTOSKELETON-REGULATORY COMPLEX PROTEIN SLA1"/>
    <property type="match status" value="1"/>
</dbReference>
<dbReference type="GO" id="GO:0000147">
    <property type="term" value="P:actin cortical patch assembly"/>
    <property type="evidence" value="ECO:0007669"/>
    <property type="project" value="TreeGrafter"/>
</dbReference>
<dbReference type="GO" id="GO:0043130">
    <property type="term" value="F:ubiquitin binding"/>
    <property type="evidence" value="ECO:0007669"/>
    <property type="project" value="InterPro"/>
</dbReference>
<dbReference type="GO" id="GO:0005886">
    <property type="term" value="C:plasma membrane"/>
    <property type="evidence" value="ECO:0007669"/>
    <property type="project" value="UniProtKB-SubCell"/>
</dbReference>